<evidence type="ECO:0008006" key="5">
    <source>
        <dbReference type="Google" id="ProtNLM"/>
    </source>
</evidence>
<proteinExistence type="predicted"/>
<dbReference type="EMBL" id="BMAC01000692">
    <property type="protein sequence ID" value="GFQ01541.1"/>
    <property type="molecule type" value="Genomic_DNA"/>
</dbReference>
<reference evidence="3" key="1">
    <citation type="submission" date="2020-07" db="EMBL/GenBank/DDBJ databases">
        <title>Ethylene signaling mediates host invasion by parasitic plants.</title>
        <authorList>
            <person name="Yoshida S."/>
        </authorList>
    </citation>
    <scope>NUCLEOTIDE SEQUENCE</scope>
    <source>
        <strain evidence="3">Okayama</strain>
    </source>
</reference>
<feature type="region of interest" description="Disordered" evidence="1">
    <location>
        <begin position="18"/>
        <end position="39"/>
    </location>
</feature>
<name>A0A830CP15_9LAMI</name>
<comment type="caution">
    <text evidence="3">The sequence shown here is derived from an EMBL/GenBank/DDBJ whole genome shotgun (WGS) entry which is preliminary data.</text>
</comment>
<organism evidence="3 4">
    <name type="scientific">Phtheirospermum japonicum</name>
    <dbReference type="NCBI Taxonomy" id="374723"/>
    <lineage>
        <taxon>Eukaryota</taxon>
        <taxon>Viridiplantae</taxon>
        <taxon>Streptophyta</taxon>
        <taxon>Embryophyta</taxon>
        <taxon>Tracheophyta</taxon>
        <taxon>Spermatophyta</taxon>
        <taxon>Magnoliopsida</taxon>
        <taxon>eudicotyledons</taxon>
        <taxon>Gunneridae</taxon>
        <taxon>Pentapetalae</taxon>
        <taxon>asterids</taxon>
        <taxon>lamiids</taxon>
        <taxon>Lamiales</taxon>
        <taxon>Orobanchaceae</taxon>
        <taxon>Orobanchaceae incertae sedis</taxon>
        <taxon>Phtheirospermum</taxon>
    </lineage>
</organism>
<evidence type="ECO:0000313" key="4">
    <source>
        <dbReference type="Proteomes" id="UP000653305"/>
    </source>
</evidence>
<feature type="region of interest" description="Disordered" evidence="1">
    <location>
        <begin position="79"/>
        <end position="115"/>
    </location>
</feature>
<accession>A0A830CP15</accession>
<keyword evidence="4" id="KW-1185">Reference proteome</keyword>
<feature type="transmembrane region" description="Helical" evidence="2">
    <location>
        <begin position="166"/>
        <end position="184"/>
    </location>
</feature>
<protein>
    <recommendedName>
        <fullName evidence="5">Transmembrane protein</fullName>
    </recommendedName>
</protein>
<dbReference type="PANTHER" id="PTHR34188">
    <property type="entry name" value="OS01G0299500 PROTEIN"/>
    <property type="match status" value="1"/>
</dbReference>
<feature type="compositionally biased region" description="Basic residues" evidence="1">
    <location>
        <begin position="92"/>
        <end position="101"/>
    </location>
</feature>
<keyword evidence="2" id="KW-1133">Transmembrane helix</keyword>
<keyword evidence="2" id="KW-0812">Transmembrane</keyword>
<evidence type="ECO:0000256" key="2">
    <source>
        <dbReference type="SAM" id="Phobius"/>
    </source>
</evidence>
<evidence type="ECO:0000313" key="3">
    <source>
        <dbReference type="EMBL" id="GFQ01541.1"/>
    </source>
</evidence>
<dbReference type="PANTHER" id="PTHR34188:SF5">
    <property type="entry name" value="OS05G0131900 PROTEIN"/>
    <property type="match status" value="1"/>
</dbReference>
<evidence type="ECO:0000256" key="1">
    <source>
        <dbReference type="SAM" id="MobiDB-lite"/>
    </source>
</evidence>
<dbReference type="Proteomes" id="UP000653305">
    <property type="component" value="Unassembled WGS sequence"/>
</dbReference>
<dbReference type="AlphaFoldDB" id="A0A830CP15"/>
<gene>
    <name evidence="3" type="ORF">PHJA_002298000</name>
</gene>
<dbReference type="OrthoDB" id="1899142at2759"/>
<keyword evidence="2" id="KW-0472">Membrane</keyword>
<sequence>MEHNSSKEKEVIVDIEIGHEASHEANAKTGPTSSNKWGKKSLNKLVSGVLGFNGSSDGGPAAATVEYPNETTGLLVNENHEQSQGAVPEKKKGGKVKKAPKPPRPPRGPSLDASDMRLIKEISKIAMKKRERIERIKTLKKLKAARMTSSSSAASSASLTSSGSTISAMVITVLFFLVLILQGLGSSSSSNMRVAGAPRPAPETTGGLGLTPAQFYKTVMYNDGAAPSFVPPKFMQ</sequence>